<evidence type="ECO:0000256" key="2">
    <source>
        <dbReference type="ARBA" id="ARBA00022679"/>
    </source>
</evidence>
<gene>
    <name evidence="3" type="ORF">Q9295_12830</name>
</gene>
<evidence type="ECO:0000313" key="4">
    <source>
        <dbReference type="Proteomes" id="UP001239680"/>
    </source>
</evidence>
<organism evidence="3 4">
    <name type="scientific">Pseudogemmobacter lacusdianii</name>
    <dbReference type="NCBI Taxonomy" id="3069608"/>
    <lineage>
        <taxon>Bacteria</taxon>
        <taxon>Pseudomonadati</taxon>
        <taxon>Pseudomonadota</taxon>
        <taxon>Alphaproteobacteria</taxon>
        <taxon>Rhodobacterales</taxon>
        <taxon>Paracoccaceae</taxon>
        <taxon>Pseudogemmobacter</taxon>
    </lineage>
</organism>
<protein>
    <submittedName>
        <fullName evidence="3">CmcI family methyltransferase</fullName>
    </submittedName>
</protein>
<keyword evidence="1 3" id="KW-0489">Methyltransferase</keyword>
<dbReference type="GO" id="GO:0032259">
    <property type="term" value="P:methylation"/>
    <property type="evidence" value="ECO:0007669"/>
    <property type="project" value="UniProtKB-KW"/>
</dbReference>
<name>A0ABU0VZR7_9RHOB</name>
<sequence length="216" mass="24110">MVLQQVFGEMALPRPVIVGMQKGIMSWSYRGRPTWKCPMDLAIYGQILWELRPRTVLEFGSNRGGSALWFADQLTAFGVEDFKIYSLDISPVNDLEDSRIVFGFCDVADPAAHIGLADLRALPKPLLVIDDASHMAGHVLAVLRFVDQAMQSGDYLIVEDGSLVELGWADEYDGGPLAALQVFLAERGDDYKVDRNRCDTFGHNVTWNPEGYLKRV</sequence>
<proteinExistence type="predicted"/>
<dbReference type="RefSeq" id="WP_306680958.1">
    <property type="nucleotide sequence ID" value="NZ_JAVDBT010000012.1"/>
</dbReference>
<keyword evidence="2" id="KW-0808">Transferase</keyword>
<dbReference type="InterPro" id="IPR007072">
    <property type="entry name" value="RNMT_CmcI"/>
</dbReference>
<dbReference type="InterPro" id="IPR029063">
    <property type="entry name" value="SAM-dependent_MTases_sf"/>
</dbReference>
<keyword evidence="4" id="KW-1185">Reference proteome</keyword>
<accession>A0ABU0VZR7</accession>
<reference evidence="3 4" key="1">
    <citation type="submission" date="2023-08" db="EMBL/GenBank/DDBJ databases">
        <title>Characterization of two Paracoccaceae strains isolated from Phycosphere and proposal of Xinfangfangia lacusdiani sp. nov.</title>
        <authorList>
            <person name="Deng Y."/>
            <person name="Zhang Y.Q."/>
        </authorList>
    </citation>
    <scope>NUCLEOTIDE SEQUENCE [LARGE SCALE GENOMIC DNA]</scope>
    <source>
        <strain evidence="3 4">CPCC 101601</strain>
    </source>
</reference>
<dbReference type="EMBL" id="JAVDBT010000012">
    <property type="protein sequence ID" value="MDQ2067254.1"/>
    <property type="molecule type" value="Genomic_DNA"/>
</dbReference>
<comment type="caution">
    <text evidence="3">The sequence shown here is derived from an EMBL/GenBank/DDBJ whole genome shotgun (WGS) entry which is preliminary data.</text>
</comment>
<evidence type="ECO:0000313" key="3">
    <source>
        <dbReference type="EMBL" id="MDQ2067254.1"/>
    </source>
</evidence>
<dbReference type="Proteomes" id="UP001239680">
    <property type="component" value="Unassembled WGS sequence"/>
</dbReference>
<dbReference type="GO" id="GO:0008168">
    <property type="term" value="F:methyltransferase activity"/>
    <property type="evidence" value="ECO:0007669"/>
    <property type="project" value="UniProtKB-KW"/>
</dbReference>
<dbReference type="SUPFAM" id="SSF53335">
    <property type="entry name" value="S-adenosyl-L-methionine-dependent methyltransferases"/>
    <property type="match status" value="1"/>
</dbReference>
<evidence type="ECO:0000256" key="1">
    <source>
        <dbReference type="ARBA" id="ARBA00022603"/>
    </source>
</evidence>
<dbReference type="PANTHER" id="PTHR40048:SF1">
    <property type="entry name" value="RHAMNOSYL O-METHYLTRANSFERASE"/>
    <property type="match status" value="1"/>
</dbReference>
<dbReference type="Gene3D" id="3.40.50.150">
    <property type="entry name" value="Vaccinia Virus protein VP39"/>
    <property type="match status" value="1"/>
</dbReference>
<dbReference type="Pfam" id="PF04989">
    <property type="entry name" value="RMNT_CmcI"/>
    <property type="match status" value="1"/>
</dbReference>
<dbReference type="PANTHER" id="PTHR40048">
    <property type="entry name" value="RHAMNOSYL O-METHYLTRANSFERASE"/>
    <property type="match status" value="1"/>
</dbReference>